<evidence type="ECO:0000256" key="7">
    <source>
        <dbReference type="ARBA" id="ARBA00023128"/>
    </source>
</evidence>
<dbReference type="GO" id="GO:1990519">
    <property type="term" value="P:pyrimidine nucleotide import into mitochondrion"/>
    <property type="evidence" value="ECO:0007669"/>
    <property type="project" value="TreeGrafter"/>
</dbReference>
<keyword evidence="6" id="KW-1133">Transmembrane helix</keyword>
<dbReference type="STRING" id="1209931.A0A135TH30"/>
<sequence>MAHSAASTEFMSATGDRPAARRAPDTTSFPTSRETGDIIPDTKQNPAVGGEKESPFAKSWVHFVAGGVGGMTAATLTAPLDVLKTRLQSDFYQAQLRASHAARAQAVGTLSPYRAALFHLRETFQILGSVYKIEGPRALFKGLGPNLIGLDKNVAEKSGGIQQRQYRNSWDCIKQVLRTEGVRGMYKGMSASYLGVAESTLQWVLYENLKNRLAAREERIVASGREKTFWDQTVDWMGNAGAAGGAKLVAAILAYPHEVARTRLRQAPLANGQLKYTGLWQCFRVVWIEEGFMGLYGGLTPHLMRTVPSAAIMFGMYEGILRLFGASSKANASL</sequence>
<comment type="similarity">
    <text evidence="10">Belongs to the mitochondrial carrier (TC 2.A.29) family.</text>
</comment>
<keyword evidence="3 9" id="KW-0812">Transmembrane</keyword>
<gene>
    <name evidence="12" type="ORF">CSAL01_13359</name>
</gene>
<dbReference type="Gene3D" id="1.50.40.10">
    <property type="entry name" value="Mitochondrial carrier domain"/>
    <property type="match status" value="2"/>
</dbReference>
<dbReference type="AlphaFoldDB" id="A0A135TH30"/>
<dbReference type="Proteomes" id="UP000070121">
    <property type="component" value="Unassembled WGS sequence"/>
</dbReference>
<dbReference type="InterPro" id="IPR049562">
    <property type="entry name" value="SLC25A33/36-like"/>
</dbReference>
<evidence type="ECO:0000256" key="10">
    <source>
        <dbReference type="RuleBase" id="RU000488"/>
    </source>
</evidence>
<dbReference type="InterPro" id="IPR023395">
    <property type="entry name" value="MCP_dom_sf"/>
</dbReference>
<comment type="subcellular location">
    <subcellularLocation>
        <location evidence="1">Mitochondrion inner membrane</location>
        <topology evidence="1">Multi-pass membrane protein</topology>
    </subcellularLocation>
</comment>
<dbReference type="EMBL" id="JFFI01001981">
    <property type="protein sequence ID" value="KXH47438.1"/>
    <property type="molecule type" value="Genomic_DNA"/>
</dbReference>
<evidence type="ECO:0000256" key="6">
    <source>
        <dbReference type="ARBA" id="ARBA00022989"/>
    </source>
</evidence>
<evidence type="ECO:0000256" key="8">
    <source>
        <dbReference type="ARBA" id="ARBA00023136"/>
    </source>
</evidence>
<evidence type="ECO:0000313" key="12">
    <source>
        <dbReference type="EMBL" id="KXH47438.1"/>
    </source>
</evidence>
<keyword evidence="4" id="KW-0677">Repeat</keyword>
<keyword evidence="8 9" id="KW-0472">Membrane</keyword>
<evidence type="ECO:0008006" key="14">
    <source>
        <dbReference type="Google" id="ProtNLM"/>
    </source>
</evidence>
<reference evidence="12 13" key="1">
    <citation type="submission" date="2014-02" db="EMBL/GenBank/DDBJ databases">
        <title>The genome sequence of Colletotrichum salicis CBS 607.94.</title>
        <authorList>
            <person name="Baroncelli R."/>
            <person name="Thon M.R."/>
        </authorList>
    </citation>
    <scope>NUCLEOTIDE SEQUENCE [LARGE SCALE GENOMIC DNA]</scope>
    <source>
        <strain evidence="12 13">CBS 607.94</strain>
    </source>
</reference>
<feature type="repeat" description="Solcar" evidence="9">
    <location>
        <begin position="234"/>
        <end position="323"/>
    </location>
</feature>
<dbReference type="SUPFAM" id="SSF103506">
    <property type="entry name" value="Mitochondrial carrier"/>
    <property type="match status" value="1"/>
</dbReference>
<feature type="region of interest" description="Disordered" evidence="11">
    <location>
        <begin position="1"/>
        <end position="51"/>
    </location>
</feature>
<feature type="compositionally biased region" description="Polar residues" evidence="11">
    <location>
        <begin position="1"/>
        <end position="11"/>
    </location>
</feature>
<keyword evidence="7" id="KW-0496">Mitochondrion</keyword>
<dbReference type="PANTHER" id="PTHR45829">
    <property type="entry name" value="MITOCHONDRIAL CARRIER PROTEIN RIM2"/>
    <property type="match status" value="1"/>
</dbReference>
<dbReference type="PROSITE" id="PS50920">
    <property type="entry name" value="SOLCAR"/>
    <property type="match status" value="2"/>
</dbReference>
<keyword evidence="5" id="KW-0999">Mitochondrion inner membrane</keyword>
<comment type="caution">
    <text evidence="12">The sequence shown here is derived from an EMBL/GenBank/DDBJ whole genome shotgun (WGS) entry which is preliminary data.</text>
</comment>
<accession>A0A135TH30</accession>
<evidence type="ECO:0000256" key="3">
    <source>
        <dbReference type="ARBA" id="ARBA00022692"/>
    </source>
</evidence>
<proteinExistence type="inferred from homology"/>
<dbReference type="OrthoDB" id="269120at2759"/>
<evidence type="ECO:0000256" key="9">
    <source>
        <dbReference type="PROSITE-ProRule" id="PRU00282"/>
    </source>
</evidence>
<evidence type="ECO:0000256" key="5">
    <source>
        <dbReference type="ARBA" id="ARBA00022792"/>
    </source>
</evidence>
<dbReference type="PRINTS" id="PR00926">
    <property type="entry name" value="MITOCARRIER"/>
</dbReference>
<evidence type="ECO:0000256" key="2">
    <source>
        <dbReference type="ARBA" id="ARBA00022448"/>
    </source>
</evidence>
<keyword evidence="13" id="KW-1185">Reference proteome</keyword>
<organism evidence="12 13">
    <name type="scientific">Colletotrichum salicis</name>
    <dbReference type="NCBI Taxonomy" id="1209931"/>
    <lineage>
        <taxon>Eukaryota</taxon>
        <taxon>Fungi</taxon>
        <taxon>Dikarya</taxon>
        <taxon>Ascomycota</taxon>
        <taxon>Pezizomycotina</taxon>
        <taxon>Sordariomycetes</taxon>
        <taxon>Hypocreomycetidae</taxon>
        <taxon>Glomerellales</taxon>
        <taxon>Glomerellaceae</taxon>
        <taxon>Colletotrichum</taxon>
        <taxon>Colletotrichum acutatum species complex</taxon>
    </lineage>
</organism>
<evidence type="ECO:0000256" key="1">
    <source>
        <dbReference type="ARBA" id="ARBA00004448"/>
    </source>
</evidence>
<dbReference type="Pfam" id="PF00153">
    <property type="entry name" value="Mito_carr"/>
    <property type="match status" value="3"/>
</dbReference>
<name>A0A135TH30_9PEZI</name>
<dbReference type="PANTHER" id="PTHR45829:SF4">
    <property type="entry name" value="MITOCHONDRIAL CARRIER PROTEIN RIM2"/>
    <property type="match status" value="1"/>
</dbReference>
<protein>
    <recommendedName>
        <fullName evidence="14">Mitochondrial carrier protein</fullName>
    </recommendedName>
</protein>
<dbReference type="InterPro" id="IPR018108">
    <property type="entry name" value="MCP_transmembrane"/>
</dbReference>
<dbReference type="GO" id="GO:0005743">
    <property type="term" value="C:mitochondrial inner membrane"/>
    <property type="evidence" value="ECO:0007669"/>
    <property type="project" value="UniProtKB-SubCell"/>
</dbReference>
<dbReference type="GO" id="GO:0015218">
    <property type="term" value="F:pyrimidine nucleotide transmembrane transporter activity"/>
    <property type="evidence" value="ECO:0007669"/>
    <property type="project" value="InterPro"/>
</dbReference>
<feature type="repeat" description="Solcar" evidence="9">
    <location>
        <begin position="57"/>
        <end position="212"/>
    </location>
</feature>
<evidence type="ECO:0000256" key="4">
    <source>
        <dbReference type="ARBA" id="ARBA00022737"/>
    </source>
</evidence>
<evidence type="ECO:0000256" key="11">
    <source>
        <dbReference type="SAM" id="MobiDB-lite"/>
    </source>
</evidence>
<keyword evidence="2 10" id="KW-0813">Transport</keyword>
<evidence type="ECO:0000313" key="13">
    <source>
        <dbReference type="Proteomes" id="UP000070121"/>
    </source>
</evidence>
<dbReference type="InterPro" id="IPR002067">
    <property type="entry name" value="MCP"/>
</dbReference>